<comment type="caution">
    <text evidence="3">The sequence shown here is derived from an EMBL/GenBank/DDBJ whole genome shotgun (WGS) entry which is preliminary data.</text>
</comment>
<sequence>MSTSAPADSQVISLVAADDGQIANINLYSGHAELTRTFNALVNQGENRIDIHALPVSLVDDSLRIEGHGWATIRDVVVDKDDTDRISRLTTEAEATITALKHHWRELDLEISTEKQARASLEKYLGTVKTDHIDLAALRGILEEHRRLSKEIDVRTLDLEKQRAEVDKKIKKEKEKLTLNNAKQLSRKVSINVLAEREGELTFSIKYLVQGANWTPTYELQANTQKKEKPLAMTYKALITQSTYEAYAKISLETAAPSLSMTPPSIHPWRLWVRNFDNATTAPQYPGMLAGMSMPFIPPSGAFPVIPGYVPSRSDSTGSLRRRSRTPPPPMRHLQVTASDKKGVMATFQVPGRVSLPSDMRQHNITIAQLDLDAEFSWYCMPQHDERVYIKAKIKNTSEYRFIPGQTKTYVDGSFASTGSIASVSPQETFEFSLGVDPAIKVTYHPFERKVAQSGLYSKTVNQTLTQRISIHNTRSTPITNFKVTDSTPVSEDQRIEVRLVSPALTVPTATVGTEKSGSSILKLKAKLSANDSVKVAPNVRAQWNGLGEPDVDQKALGKDGMVTWFVSLAAQERVTLVLQYEVSYAEGLAVEGV</sequence>
<feature type="domain" description="DUF4140" evidence="2">
    <location>
        <begin position="26"/>
        <end position="124"/>
    </location>
</feature>
<keyword evidence="4" id="KW-1185">Reference proteome</keyword>
<dbReference type="PANTHER" id="PTHR31005:SF8">
    <property type="entry name" value="DUF4139 DOMAIN-CONTAINING PROTEIN"/>
    <property type="match status" value="1"/>
</dbReference>
<dbReference type="InterPro" id="IPR011935">
    <property type="entry name" value="CHP02231"/>
</dbReference>
<dbReference type="Proteomes" id="UP000567179">
    <property type="component" value="Unassembled WGS sequence"/>
</dbReference>
<dbReference type="InterPro" id="IPR037291">
    <property type="entry name" value="DUF4139"/>
</dbReference>
<dbReference type="AlphaFoldDB" id="A0A8H5BVX3"/>
<dbReference type="InterPro" id="IPR025554">
    <property type="entry name" value="DUF4140"/>
</dbReference>
<dbReference type="PANTHER" id="PTHR31005">
    <property type="entry name" value="DUF4139 DOMAIN-CONTAINING PROTEIN"/>
    <property type="match status" value="1"/>
</dbReference>
<dbReference type="EMBL" id="JAACJJ010000001">
    <property type="protein sequence ID" value="KAF5330545.1"/>
    <property type="molecule type" value="Genomic_DNA"/>
</dbReference>
<evidence type="ECO:0000313" key="3">
    <source>
        <dbReference type="EMBL" id="KAF5330545.1"/>
    </source>
</evidence>
<evidence type="ECO:0008006" key="5">
    <source>
        <dbReference type="Google" id="ProtNLM"/>
    </source>
</evidence>
<accession>A0A8H5BVX3</accession>
<dbReference type="Pfam" id="PF13600">
    <property type="entry name" value="DUF4140"/>
    <property type="match status" value="1"/>
</dbReference>
<evidence type="ECO:0000313" key="4">
    <source>
        <dbReference type="Proteomes" id="UP000567179"/>
    </source>
</evidence>
<organism evidence="3 4">
    <name type="scientific">Psilocybe cf. subviscida</name>
    <dbReference type="NCBI Taxonomy" id="2480587"/>
    <lineage>
        <taxon>Eukaryota</taxon>
        <taxon>Fungi</taxon>
        <taxon>Dikarya</taxon>
        <taxon>Basidiomycota</taxon>
        <taxon>Agaricomycotina</taxon>
        <taxon>Agaricomycetes</taxon>
        <taxon>Agaricomycetidae</taxon>
        <taxon>Agaricales</taxon>
        <taxon>Agaricineae</taxon>
        <taxon>Strophariaceae</taxon>
        <taxon>Psilocybe</taxon>
    </lineage>
</organism>
<feature type="domain" description="DUF4139" evidence="1">
    <location>
        <begin position="204"/>
        <end position="586"/>
    </location>
</feature>
<name>A0A8H5BVX3_9AGAR</name>
<dbReference type="Pfam" id="PF13598">
    <property type="entry name" value="DUF4139"/>
    <property type="match status" value="1"/>
</dbReference>
<dbReference type="OrthoDB" id="10068793at2759"/>
<proteinExistence type="predicted"/>
<evidence type="ECO:0000259" key="1">
    <source>
        <dbReference type="Pfam" id="PF13598"/>
    </source>
</evidence>
<dbReference type="NCBIfam" id="TIGR02231">
    <property type="entry name" value="mucoidy inhibitor MuiA family protein"/>
    <property type="match status" value="1"/>
</dbReference>
<evidence type="ECO:0000259" key="2">
    <source>
        <dbReference type="Pfam" id="PF13600"/>
    </source>
</evidence>
<reference evidence="3 4" key="1">
    <citation type="journal article" date="2020" name="ISME J.">
        <title>Uncovering the hidden diversity of litter-decomposition mechanisms in mushroom-forming fungi.</title>
        <authorList>
            <person name="Floudas D."/>
            <person name="Bentzer J."/>
            <person name="Ahren D."/>
            <person name="Johansson T."/>
            <person name="Persson P."/>
            <person name="Tunlid A."/>
        </authorList>
    </citation>
    <scope>NUCLEOTIDE SEQUENCE [LARGE SCALE GENOMIC DNA]</scope>
    <source>
        <strain evidence="3 4">CBS 101986</strain>
    </source>
</reference>
<gene>
    <name evidence="3" type="ORF">D9619_005237</name>
</gene>
<protein>
    <recommendedName>
        <fullName evidence="5">DUF4139 domain-containing protein</fullName>
    </recommendedName>
</protein>